<organism evidence="2 3">
    <name type="scientific">Paracidovorax valerianellae</name>
    <dbReference type="NCBI Taxonomy" id="187868"/>
    <lineage>
        <taxon>Bacteria</taxon>
        <taxon>Pseudomonadati</taxon>
        <taxon>Pseudomonadota</taxon>
        <taxon>Betaproteobacteria</taxon>
        <taxon>Burkholderiales</taxon>
        <taxon>Comamonadaceae</taxon>
        <taxon>Paracidovorax</taxon>
    </lineage>
</organism>
<keyword evidence="1" id="KW-0472">Membrane</keyword>
<dbReference type="InterPro" id="IPR018719">
    <property type="entry name" value="DUF2243_membrane"/>
</dbReference>
<accession>A0A1G6IZM0</accession>
<proteinExistence type="predicted"/>
<keyword evidence="1" id="KW-0812">Transmembrane</keyword>
<feature type="transmembrane region" description="Helical" evidence="1">
    <location>
        <begin position="88"/>
        <end position="107"/>
    </location>
</feature>
<name>A0A1G6IZM0_9BURK</name>
<sequence length="259" mass="28475">MNWSGYLLGFSLGGFFDGILLHQILQWHHLLSRVESAMVQDIRVQILADGLFHALMYVIGALGLFLLWKSRTVHAPPASGRLLWGNAMIGFGAWHVIDAVLSHWILGIHRVRDDSLNPLFWDLLWLIAFGILPLVTGWWFRRSPPSAEHGHRAKASAALALAVAVAAPISLLPSGQDTEVLVLFSPGTTAAVAFQRLADVDARVLWTDPAGKLWAVQMSDSRRALQLYQQGAWLVSNSVIGFGCFSWMSASRIPPAIPA</sequence>
<dbReference type="STRING" id="187868.SAMN05192589_101282"/>
<feature type="transmembrane region" description="Helical" evidence="1">
    <location>
        <begin position="6"/>
        <end position="25"/>
    </location>
</feature>
<keyword evidence="3" id="KW-1185">Reference proteome</keyword>
<dbReference type="AlphaFoldDB" id="A0A1G6IZM0"/>
<evidence type="ECO:0000256" key="1">
    <source>
        <dbReference type="SAM" id="Phobius"/>
    </source>
</evidence>
<gene>
    <name evidence="2" type="ORF">SAMN05192589_101282</name>
</gene>
<feature type="transmembrane region" description="Helical" evidence="1">
    <location>
        <begin position="46"/>
        <end position="68"/>
    </location>
</feature>
<evidence type="ECO:0000313" key="2">
    <source>
        <dbReference type="EMBL" id="SDC11871.1"/>
    </source>
</evidence>
<dbReference type="Proteomes" id="UP000198781">
    <property type="component" value="Unassembled WGS sequence"/>
</dbReference>
<feature type="transmembrane region" description="Helical" evidence="1">
    <location>
        <begin position="152"/>
        <end position="172"/>
    </location>
</feature>
<feature type="transmembrane region" description="Helical" evidence="1">
    <location>
        <begin position="119"/>
        <end position="140"/>
    </location>
</feature>
<reference evidence="2 3" key="1">
    <citation type="submission" date="2016-10" db="EMBL/GenBank/DDBJ databases">
        <authorList>
            <person name="de Groot N.N."/>
        </authorList>
    </citation>
    <scope>NUCLEOTIDE SEQUENCE [LARGE SCALE GENOMIC DNA]</scope>
    <source>
        <strain evidence="2 3">DSM 16619</strain>
    </source>
</reference>
<keyword evidence="1" id="KW-1133">Transmembrane helix</keyword>
<protein>
    <submittedName>
        <fullName evidence="2">Uncharacterized membrane protein</fullName>
    </submittedName>
</protein>
<dbReference type="Pfam" id="PF10002">
    <property type="entry name" value="DUF2243"/>
    <property type="match status" value="1"/>
</dbReference>
<dbReference type="EMBL" id="FMZC01000001">
    <property type="protein sequence ID" value="SDC11871.1"/>
    <property type="molecule type" value="Genomic_DNA"/>
</dbReference>
<evidence type="ECO:0000313" key="3">
    <source>
        <dbReference type="Proteomes" id="UP000198781"/>
    </source>
</evidence>